<protein>
    <recommendedName>
        <fullName evidence="3">Retrotransposon gag domain-containing protein</fullName>
    </recommendedName>
</protein>
<accession>A0ABQ5ACG8</accession>
<evidence type="ECO:0000313" key="1">
    <source>
        <dbReference type="EMBL" id="GJT00355.1"/>
    </source>
</evidence>
<name>A0ABQ5ACG8_9ASTR</name>
<organism evidence="1 2">
    <name type="scientific">Tanacetum coccineum</name>
    <dbReference type="NCBI Taxonomy" id="301880"/>
    <lineage>
        <taxon>Eukaryota</taxon>
        <taxon>Viridiplantae</taxon>
        <taxon>Streptophyta</taxon>
        <taxon>Embryophyta</taxon>
        <taxon>Tracheophyta</taxon>
        <taxon>Spermatophyta</taxon>
        <taxon>Magnoliopsida</taxon>
        <taxon>eudicotyledons</taxon>
        <taxon>Gunneridae</taxon>
        <taxon>Pentapetalae</taxon>
        <taxon>asterids</taxon>
        <taxon>campanulids</taxon>
        <taxon>Asterales</taxon>
        <taxon>Asteraceae</taxon>
        <taxon>Asteroideae</taxon>
        <taxon>Anthemideae</taxon>
        <taxon>Anthemidinae</taxon>
        <taxon>Tanacetum</taxon>
    </lineage>
</organism>
<evidence type="ECO:0008006" key="3">
    <source>
        <dbReference type="Google" id="ProtNLM"/>
    </source>
</evidence>
<reference evidence="1" key="2">
    <citation type="submission" date="2022-01" db="EMBL/GenBank/DDBJ databases">
        <authorList>
            <person name="Yamashiro T."/>
            <person name="Shiraishi A."/>
            <person name="Satake H."/>
            <person name="Nakayama K."/>
        </authorList>
    </citation>
    <scope>NUCLEOTIDE SEQUENCE</scope>
</reference>
<proteinExistence type="predicted"/>
<dbReference type="Proteomes" id="UP001151760">
    <property type="component" value="Unassembled WGS sequence"/>
</dbReference>
<sequence>MAEPILNEARAEQNLVEPSIESDMKYELTEELLKELRSNTYSERVEEDVVGHIAKILEILDLIKIDGVDPFQLLMMTLPLSLSKKARKWWMNEGNGKINTWEELVNKFFSKFYLLSCASNYDKMCEDDEEGLDPLDFITRRNSNLKDHKKVDGTTKRTLLYSWIEVGNNEGLMDGDISSDNDRDQTDSSMIIKSEIKSGDEFLKILRDNSFNGMYGSDVIDHIAKVLEITEWIKIPNVDKDEL</sequence>
<dbReference type="EMBL" id="BQNB010012189">
    <property type="protein sequence ID" value="GJT00355.1"/>
    <property type="molecule type" value="Genomic_DNA"/>
</dbReference>
<keyword evidence="2" id="KW-1185">Reference proteome</keyword>
<comment type="caution">
    <text evidence="1">The sequence shown here is derived from an EMBL/GenBank/DDBJ whole genome shotgun (WGS) entry which is preliminary data.</text>
</comment>
<reference evidence="1" key="1">
    <citation type="journal article" date="2022" name="Int. J. Mol. Sci.">
        <title>Draft Genome of Tanacetum Coccineum: Genomic Comparison of Closely Related Tanacetum-Family Plants.</title>
        <authorList>
            <person name="Yamashiro T."/>
            <person name="Shiraishi A."/>
            <person name="Nakayama K."/>
            <person name="Satake H."/>
        </authorList>
    </citation>
    <scope>NUCLEOTIDE SEQUENCE</scope>
</reference>
<evidence type="ECO:0000313" key="2">
    <source>
        <dbReference type="Proteomes" id="UP001151760"/>
    </source>
</evidence>
<gene>
    <name evidence="1" type="ORF">Tco_0821524</name>
</gene>